<organism evidence="2 3">
    <name type="scientific">Granulicella aggregans</name>
    <dbReference type="NCBI Taxonomy" id="474949"/>
    <lineage>
        <taxon>Bacteria</taxon>
        <taxon>Pseudomonadati</taxon>
        <taxon>Acidobacteriota</taxon>
        <taxon>Terriglobia</taxon>
        <taxon>Terriglobales</taxon>
        <taxon>Acidobacteriaceae</taxon>
        <taxon>Granulicella</taxon>
    </lineage>
</organism>
<reference evidence="2 3" key="1">
    <citation type="submission" date="2020-08" db="EMBL/GenBank/DDBJ databases">
        <title>Genomic Encyclopedia of Type Strains, Phase IV (KMG-V): Genome sequencing to study the core and pangenomes of soil and plant-associated prokaryotes.</title>
        <authorList>
            <person name="Whitman W."/>
        </authorList>
    </citation>
    <scope>NUCLEOTIDE SEQUENCE [LARGE SCALE GENOMIC DNA]</scope>
    <source>
        <strain evidence="2 3">M8UP14</strain>
    </source>
</reference>
<protein>
    <submittedName>
        <fullName evidence="2">Putative membrane protein</fullName>
    </submittedName>
</protein>
<feature type="transmembrane region" description="Helical" evidence="1">
    <location>
        <begin position="115"/>
        <end position="133"/>
    </location>
</feature>
<dbReference type="EMBL" id="JACHIP010000001">
    <property type="protein sequence ID" value="MBB5055708.1"/>
    <property type="molecule type" value="Genomic_DNA"/>
</dbReference>
<proteinExistence type="predicted"/>
<dbReference type="Proteomes" id="UP000540989">
    <property type="component" value="Unassembled WGS sequence"/>
</dbReference>
<name>A0A7W7Z9J4_9BACT</name>
<keyword evidence="1" id="KW-1133">Transmembrane helix</keyword>
<gene>
    <name evidence="2" type="ORF">HDF16_000377</name>
</gene>
<comment type="caution">
    <text evidence="2">The sequence shown here is derived from an EMBL/GenBank/DDBJ whole genome shotgun (WGS) entry which is preliminary data.</text>
</comment>
<keyword evidence="1" id="KW-0812">Transmembrane</keyword>
<feature type="transmembrane region" description="Helical" evidence="1">
    <location>
        <begin position="46"/>
        <end position="69"/>
    </location>
</feature>
<feature type="transmembrane region" description="Helical" evidence="1">
    <location>
        <begin position="81"/>
        <end position="103"/>
    </location>
</feature>
<evidence type="ECO:0000313" key="3">
    <source>
        <dbReference type="Proteomes" id="UP000540989"/>
    </source>
</evidence>
<evidence type="ECO:0000256" key="1">
    <source>
        <dbReference type="SAM" id="Phobius"/>
    </source>
</evidence>
<sequence length="141" mass="15918">MLFSTCSPNMTRRERIRAMRPFYILYAIYMPFCFLLIFSKPVKDSVGAWTIDLAAGVSMVAMLIAAAAGFARQRDEFQRKLLTEAMMWGVGGLLAITCVWGLLEVHTSIPRMDVLFNFPIFMTITAIAKVAIFRRNPVGNE</sequence>
<dbReference type="AlphaFoldDB" id="A0A7W7Z9J4"/>
<keyword evidence="1" id="KW-0472">Membrane</keyword>
<accession>A0A7W7Z9J4</accession>
<evidence type="ECO:0000313" key="2">
    <source>
        <dbReference type="EMBL" id="MBB5055708.1"/>
    </source>
</evidence>
<dbReference type="RefSeq" id="WP_184213465.1">
    <property type="nucleotide sequence ID" value="NZ_JACHIP010000001.1"/>
</dbReference>
<feature type="transmembrane region" description="Helical" evidence="1">
    <location>
        <begin position="21"/>
        <end position="40"/>
    </location>
</feature>
<keyword evidence="3" id="KW-1185">Reference proteome</keyword>